<dbReference type="PANTHER" id="PTHR40267:SF1">
    <property type="entry name" value="BLR3294 PROTEIN"/>
    <property type="match status" value="1"/>
</dbReference>
<dbReference type="InterPro" id="IPR026286">
    <property type="entry name" value="MaiA/AMDase"/>
</dbReference>
<dbReference type="OrthoDB" id="483160at2"/>
<dbReference type="InterPro" id="IPR053714">
    <property type="entry name" value="Iso_Racemase_Enz_sf"/>
</dbReference>
<dbReference type="EMBL" id="FNCI01000001">
    <property type="protein sequence ID" value="SDF66088.1"/>
    <property type="molecule type" value="Genomic_DNA"/>
</dbReference>
<keyword evidence="2" id="KW-1185">Reference proteome</keyword>
<keyword evidence="1" id="KW-0413">Isomerase</keyword>
<dbReference type="Gene3D" id="3.40.50.12500">
    <property type="match status" value="1"/>
</dbReference>
<protein>
    <submittedName>
        <fullName evidence="1">Maleate isomerase</fullName>
    </submittedName>
</protein>
<dbReference type="Pfam" id="PF17645">
    <property type="entry name" value="Amdase"/>
    <property type="match status" value="1"/>
</dbReference>
<evidence type="ECO:0000313" key="2">
    <source>
        <dbReference type="Proteomes" id="UP000198641"/>
    </source>
</evidence>
<dbReference type="Proteomes" id="UP000198641">
    <property type="component" value="Unassembled WGS sequence"/>
</dbReference>
<dbReference type="GO" id="GO:0016853">
    <property type="term" value="F:isomerase activity"/>
    <property type="evidence" value="ECO:0007669"/>
    <property type="project" value="UniProtKB-KW"/>
</dbReference>
<organism evidence="1 2">
    <name type="scientific">Onishia taeanensis</name>
    <dbReference type="NCBI Taxonomy" id="284577"/>
    <lineage>
        <taxon>Bacteria</taxon>
        <taxon>Pseudomonadati</taxon>
        <taxon>Pseudomonadota</taxon>
        <taxon>Gammaproteobacteria</taxon>
        <taxon>Oceanospirillales</taxon>
        <taxon>Halomonadaceae</taxon>
        <taxon>Onishia</taxon>
    </lineage>
</organism>
<gene>
    <name evidence="1" type="ORF">SAMN05216571_10197</name>
</gene>
<dbReference type="STRING" id="284577.SAMN05216571_10197"/>
<accession>A0A1G7MWB5</accession>
<evidence type="ECO:0000313" key="1">
    <source>
        <dbReference type="EMBL" id="SDF66088.1"/>
    </source>
</evidence>
<sequence>MSSVSSVSSLPNAAVADDRALPFQRYNRPELLRIGLVLLDTDYTLERDWHRLVGDDMELFCTRMPTHAEVTPEALKALEAGITPAAATLVPGLPLHTLAFGCTSGGLLIGDVAIAERLHAVRPEVAVTHPWLAIRAALEALEARRIAVLTPYVREVDDAFLAAFSAQDIEVAAIGGFRLDHDPDIPAVDPACLGDALATLLEGAGPVDAVVLPCTNLRALDVLDELEQRFGVPCVSSNQALYWHARWIAGRPTCQAGFGRLLSGV</sequence>
<name>A0A1G7MWB5_9GAMM</name>
<dbReference type="AlphaFoldDB" id="A0A1G7MWB5"/>
<dbReference type="RefSeq" id="WP_092522013.1">
    <property type="nucleotide sequence ID" value="NZ_FNCI01000001.1"/>
</dbReference>
<proteinExistence type="predicted"/>
<reference evidence="1 2" key="1">
    <citation type="submission" date="2016-10" db="EMBL/GenBank/DDBJ databases">
        <authorList>
            <person name="de Groot N.N."/>
        </authorList>
    </citation>
    <scope>NUCLEOTIDE SEQUENCE [LARGE SCALE GENOMIC DNA]</scope>
    <source>
        <strain evidence="1 2">BH539</strain>
    </source>
</reference>
<dbReference type="PIRSF" id="PIRSF015736">
    <property type="entry name" value="MI"/>
    <property type="match status" value="1"/>
</dbReference>
<dbReference type="PANTHER" id="PTHR40267">
    <property type="entry name" value="BLR3294 PROTEIN"/>
    <property type="match status" value="1"/>
</dbReference>